<feature type="transmembrane region" description="Helical" evidence="1">
    <location>
        <begin position="41"/>
        <end position="61"/>
    </location>
</feature>
<reference evidence="2 3" key="1">
    <citation type="submission" date="2016-07" db="EMBL/GenBank/DDBJ databases">
        <title>Draft genome of Streptomyces diastatochromogenes.</title>
        <authorList>
            <person name="Podduturi R."/>
            <person name="Lukassen M.B."/>
            <person name="Clausen N."/>
            <person name="Nielsen J.L."/>
            <person name="Jorgensen N.O."/>
        </authorList>
    </citation>
    <scope>NUCLEOTIDE SEQUENCE [LARGE SCALE GENOMIC DNA]</scope>
    <source>
        <strain evidence="2 3">DSM 40608</strain>
    </source>
</reference>
<evidence type="ECO:0008006" key="4">
    <source>
        <dbReference type="Google" id="ProtNLM"/>
    </source>
</evidence>
<keyword evidence="1" id="KW-0812">Transmembrane</keyword>
<evidence type="ECO:0000313" key="2">
    <source>
        <dbReference type="EMBL" id="OXY99616.1"/>
    </source>
</evidence>
<dbReference type="OrthoDB" id="4303889at2"/>
<evidence type="ECO:0000313" key="3">
    <source>
        <dbReference type="Proteomes" id="UP000215483"/>
    </source>
</evidence>
<comment type="caution">
    <text evidence="2">The sequence shown here is derived from an EMBL/GenBank/DDBJ whole genome shotgun (WGS) entry which is preliminary data.</text>
</comment>
<keyword evidence="1" id="KW-0472">Membrane</keyword>
<dbReference type="RefSeq" id="WP_094214777.1">
    <property type="nucleotide sequence ID" value="NZ_MCGQ01000005.1"/>
</dbReference>
<dbReference type="Proteomes" id="UP000215483">
    <property type="component" value="Unassembled WGS sequence"/>
</dbReference>
<evidence type="ECO:0000256" key="1">
    <source>
        <dbReference type="SAM" id="Phobius"/>
    </source>
</evidence>
<gene>
    <name evidence="2" type="ORF">BEK98_02950</name>
</gene>
<dbReference type="AlphaFoldDB" id="A0A233SVD8"/>
<sequence>MNVEELVRDSLKEMAGQAQPAAANLADRVFVLRRRRRTRRIAGVAASAAAVVAVAVGVPMLDGGGRDVRPAGVPDGRVVAHPDQSPPRDVISAGDTLMAGYSTLKTVKLPDKDWIYTQTYRLLDPKTGTYKKDDRWSFVTVAPGARTAAVLERKLPAGRVGLLDLASGEVKRWIPVPQGAGGAAFSPDGTKLAVTTYAKNPDRAFWSAKVEVNSKMEPQRVSSRTGFTVIDVASGEGQWHKLPFWKDQYGMGGNPRTDLEFSHDGKYLWEPLTENPGRKYHALDGTDVQTPTVERNLRPYVEAGLSPDGKYAAGDFAGHGKVIASSIGDAATGKFVTTVPGQQLLAWADGKRLIAWGIGGDGNEFHQRLVLVTIGSDKVQPLSGFRSPKDFSDGRWDPLFATR</sequence>
<proteinExistence type="predicted"/>
<protein>
    <recommendedName>
        <fullName evidence="4">WD40 repeat domain-containing protein</fullName>
    </recommendedName>
</protein>
<keyword evidence="3" id="KW-1185">Reference proteome</keyword>
<dbReference type="InterPro" id="IPR015943">
    <property type="entry name" value="WD40/YVTN_repeat-like_dom_sf"/>
</dbReference>
<organism evidence="2 3">
    <name type="scientific">Streptomyces diastatochromogenes</name>
    <dbReference type="NCBI Taxonomy" id="42236"/>
    <lineage>
        <taxon>Bacteria</taxon>
        <taxon>Bacillati</taxon>
        <taxon>Actinomycetota</taxon>
        <taxon>Actinomycetes</taxon>
        <taxon>Kitasatosporales</taxon>
        <taxon>Streptomycetaceae</taxon>
        <taxon>Streptomyces</taxon>
    </lineage>
</organism>
<dbReference type="EMBL" id="MCGQ01000005">
    <property type="protein sequence ID" value="OXY99616.1"/>
    <property type="molecule type" value="Genomic_DNA"/>
</dbReference>
<dbReference type="Gene3D" id="2.130.10.10">
    <property type="entry name" value="YVTN repeat-like/Quinoprotein amine dehydrogenase"/>
    <property type="match status" value="1"/>
</dbReference>
<keyword evidence="1" id="KW-1133">Transmembrane helix</keyword>
<name>A0A233SVD8_STRDA</name>
<accession>A0A233SVD8</accession>
<dbReference type="SUPFAM" id="SSF82171">
    <property type="entry name" value="DPP6 N-terminal domain-like"/>
    <property type="match status" value="1"/>
</dbReference>